<dbReference type="PANTHER" id="PTHR43053:SF6">
    <property type="entry name" value="SITS-BINDING PROTEIN"/>
    <property type="match status" value="1"/>
</dbReference>
<evidence type="ECO:0000313" key="4">
    <source>
        <dbReference type="Proteomes" id="UP000526942"/>
    </source>
</evidence>
<proteinExistence type="predicted"/>
<comment type="caution">
    <text evidence="3">The sequence shown here is derived from an EMBL/GenBank/DDBJ whole genome shotgun (WGS) entry which is preliminary data.</text>
</comment>
<dbReference type="InterPro" id="IPR013780">
    <property type="entry name" value="Glyco_hydro_b"/>
</dbReference>
<protein>
    <submittedName>
        <fullName evidence="3">SP15 protein</fullName>
    </submittedName>
</protein>
<name>A0A7L0FV19_CORCN</name>
<dbReference type="AlphaFoldDB" id="A0A7L0FV19"/>
<sequence>DRTMPLARPTGQIPDAAWTSGFREMTEPWKGAVGCLGVAVFFAMTIGIISWQALEQSPEEWVLRGRAGGLLWERRQGALVLRVLPAGRTVAVITVGGVPAAEPPPPRDRCWHDGGQFCYAWEEAAELRLSLEPPPAPATECYGVRWTPLRPDVTLKDCFSMANVSWYGGASIRAQHWPLNGAESRAQPFVSGDFGKNPAGYGPVLERYFLGSTGVTVTVAPDVPLFLSLESNRHFCLETPAGRAAVPLRYLLCVSPDVAAAQRHVGSQLAGPARALPDTALLRSPIWRYYGPVGSAAKIKRGLRALAKRLKRHRLQEGVLALGERCTAVLAAAVRPDHVPWERRKRRDSAGARAPWLLGPLQLSVTLSPYASIASPLFLRSLRDAEAATPWLSLQPRFGGCPIPLLSTWKGRLCARLNVTSEAALGWYLARARHLQQALGAAYVVFEGAEGNAFLERGVPPPAELAGDRYTGALAAALATLGNTTIISAGARSSHLPLFVQMSPLRSDWSHAGLRGVIPSVLHYSLLGYNFFIPDAVGGSLAGDTPGDEELYVRWLQVVTFLPVMAFSTPPWLCCHAWVLNLTRQCIQRHRDFVVPLLIKYSEEWLSLGHPIFRPVWWLSPTDPTAFTIEDEFLIGDEVLVAPITEKGQTWRDIYLPGEGHLWMDTNTARVFDGGTVLRNYSASLAEVPVFVK</sequence>
<organism evidence="3 4">
    <name type="scientific">Corythaixoides concolor</name>
    <name type="common">Grey go-away-bird</name>
    <dbReference type="NCBI Taxonomy" id="103956"/>
    <lineage>
        <taxon>Eukaryota</taxon>
        <taxon>Metazoa</taxon>
        <taxon>Chordata</taxon>
        <taxon>Craniata</taxon>
        <taxon>Vertebrata</taxon>
        <taxon>Euteleostomi</taxon>
        <taxon>Archelosauria</taxon>
        <taxon>Archosauria</taxon>
        <taxon>Dinosauria</taxon>
        <taxon>Saurischia</taxon>
        <taxon>Theropoda</taxon>
        <taxon>Coelurosauria</taxon>
        <taxon>Aves</taxon>
        <taxon>Neognathae</taxon>
        <taxon>Neoaves</taxon>
        <taxon>Otidimorphae</taxon>
        <taxon>Musophagiformes</taxon>
        <taxon>Musophagidae</taxon>
        <taxon>Corythaixoides</taxon>
    </lineage>
</organism>
<dbReference type="SUPFAM" id="SSF51445">
    <property type="entry name" value="(Trans)glycosidases"/>
    <property type="match status" value="1"/>
</dbReference>
<dbReference type="InterPro" id="IPR017853">
    <property type="entry name" value="GH"/>
</dbReference>
<keyword evidence="1" id="KW-0812">Transmembrane</keyword>
<dbReference type="Gene3D" id="2.60.40.1180">
    <property type="entry name" value="Golgi alpha-mannosidase II"/>
    <property type="match status" value="1"/>
</dbReference>
<dbReference type="Gene3D" id="3.20.20.80">
    <property type="entry name" value="Glycosidases"/>
    <property type="match status" value="1"/>
</dbReference>
<dbReference type="OrthoDB" id="10070917at2759"/>
<feature type="non-terminal residue" evidence="3">
    <location>
        <position position="693"/>
    </location>
</feature>
<evidence type="ECO:0000259" key="2">
    <source>
        <dbReference type="Pfam" id="PF21365"/>
    </source>
</evidence>
<dbReference type="PANTHER" id="PTHR43053">
    <property type="entry name" value="GLYCOSIDASE FAMILY 31"/>
    <property type="match status" value="1"/>
</dbReference>
<keyword evidence="1" id="KW-1133">Transmembrane helix</keyword>
<evidence type="ECO:0000313" key="3">
    <source>
        <dbReference type="EMBL" id="NXJ99108.1"/>
    </source>
</evidence>
<dbReference type="Pfam" id="PF21365">
    <property type="entry name" value="Glyco_hydro_31_3rd"/>
    <property type="match status" value="1"/>
</dbReference>
<gene>
    <name evidence="3" type="primary">Sp15</name>
    <name evidence="3" type="ORF">CORCON_R02293</name>
</gene>
<feature type="domain" description="Glycosyl hydrolase family 31 C-terminal" evidence="2">
    <location>
        <begin position="609"/>
        <end position="693"/>
    </location>
</feature>
<feature type="transmembrane region" description="Helical" evidence="1">
    <location>
        <begin position="32"/>
        <end position="54"/>
    </location>
</feature>
<dbReference type="Proteomes" id="UP000526942">
    <property type="component" value="Unassembled WGS sequence"/>
</dbReference>
<dbReference type="InterPro" id="IPR048395">
    <property type="entry name" value="Glyco_hydro_31_C"/>
</dbReference>
<evidence type="ECO:0000256" key="1">
    <source>
        <dbReference type="SAM" id="Phobius"/>
    </source>
</evidence>
<dbReference type="SUPFAM" id="SSF51011">
    <property type="entry name" value="Glycosyl hydrolase domain"/>
    <property type="match status" value="1"/>
</dbReference>
<reference evidence="3 4" key="1">
    <citation type="submission" date="2019-09" db="EMBL/GenBank/DDBJ databases">
        <title>Bird 10,000 Genomes (B10K) Project - Family phase.</title>
        <authorList>
            <person name="Zhang G."/>
        </authorList>
    </citation>
    <scope>NUCLEOTIDE SEQUENCE [LARGE SCALE GENOMIC DNA]</scope>
    <source>
        <strain evidence="3">B10K-DU-011-20</strain>
        <tissue evidence="3">Muscle</tissue>
    </source>
</reference>
<keyword evidence="1" id="KW-0472">Membrane</keyword>
<feature type="non-terminal residue" evidence="3">
    <location>
        <position position="1"/>
    </location>
</feature>
<keyword evidence="4" id="KW-1185">Reference proteome</keyword>
<dbReference type="InterPro" id="IPR050985">
    <property type="entry name" value="Alpha-glycosidase_related"/>
</dbReference>
<dbReference type="EMBL" id="VXAM01001070">
    <property type="protein sequence ID" value="NXJ99108.1"/>
    <property type="molecule type" value="Genomic_DNA"/>
</dbReference>
<accession>A0A7L0FV19</accession>